<evidence type="ECO:0000313" key="4">
    <source>
        <dbReference type="Proteomes" id="UP000634136"/>
    </source>
</evidence>
<dbReference type="PANTHER" id="PTHR31293:SF12">
    <property type="entry name" value="RNI-LIKE SUPERFAMILY PROTEIN"/>
    <property type="match status" value="1"/>
</dbReference>
<dbReference type="Gene3D" id="3.80.10.10">
    <property type="entry name" value="Ribonuclease Inhibitor"/>
    <property type="match status" value="1"/>
</dbReference>
<dbReference type="InterPro" id="IPR055411">
    <property type="entry name" value="LRR_FXL15/At3g58940/PEG3-like"/>
</dbReference>
<organism evidence="3 4">
    <name type="scientific">Senna tora</name>
    <dbReference type="NCBI Taxonomy" id="362788"/>
    <lineage>
        <taxon>Eukaryota</taxon>
        <taxon>Viridiplantae</taxon>
        <taxon>Streptophyta</taxon>
        <taxon>Embryophyta</taxon>
        <taxon>Tracheophyta</taxon>
        <taxon>Spermatophyta</taxon>
        <taxon>Magnoliopsida</taxon>
        <taxon>eudicotyledons</taxon>
        <taxon>Gunneridae</taxon>
        <taxon>Pentapetalae</taxon>
        <taxon>rosids</taxon>
        <taxon>fabids</taxon>
        <taxon>Fabales</taxon>
        <taxon>Fabaceae</taxon>
        <taxon>Caesalpinioideae</taxon>
        <taxon>Cassia clade</taxon>
        <taxon>Senna</taxon>
    </lineage>
</organism>
<dbReference type="InterPro" id="IPR036047">
    <property type="entry name" value="F-box-like_dom_sf"/>
</dbReference>
<dbReference type="Proteomes" id="UP000634136">
    <property type="component" value="Unassembled WGS sequence"/>
</dbReference>
<keyword evidence="4" id="KW-1185">Reference proteome</keyword>
<evidence type="ECO:0000313" key="3">
    <source>
        <dbReference type="EMBL" id="KAF7837731.1"/>
    </source>
</evidence>
<comment type="caution">
    <text evidence="3">The sequence shown here is derived from an EMBL/GenBank/DDBJ whole genome shotgun (WGS) entry which is preliminary data.</text>
</comment>
<dbReference type="PANTHER" id="PTHR31293">
    <property type="entry name" value="RNI-LIKE SUPERFAMILY PROTEIN"/>
    <property type="match status" value="1"/>
</dbReference>
<accession>A0A835CC54</accession>
<gene>
    <name evidence="3" type="ORF">G2W53_006213</name>
</gene>
<dbReference type="InterPro" id="IPR032675">
    <property type="entry name" value="LRR_dom_sf"/>
</dbReference>
<sequence>MSDRISELSDDLLCKILCYLPNTKHAATTFFLSKRWKSVWLKLPSLDFDDEDYINHIITPVPMNDKTNYTSRFAQFVDGVLSLDQPIIQRFRLKCKITKPRPCDFTRWISTAIQRDVEELDISLFSLGRGTTLPTDVFTYTKLVVLKLRGVIIQDTIDSVCLPSLRILSLKGVGFSSEDCVIKLLSCSRTTLENVLFSGISNIWPKYLHVAPADTPSFHNLITLNISLVSVINWEHVLMRLIQNSPKLQNLSIEKGENWVPVLLRPGCAEERRLRPGSDDLGDALPPESPPVDQGG</sequence>
<protein>
    <submittedName>
        <fullName evidence="3">F-box/FBD/LRR-repeat protein</fullName>
    </submittedName>
</protein>
<dbReference type="SUPFAM" id="SSF52047">
    <property type="entry name" value="RNI-like"/>
    <property type="match status" value="1"/>
</dbReference>
<evidence type="ECO:0000259" key="2">
    <source>
        <dbReference type="Pfam" id="PF24758"/>
    </source>
</evidence>
<evidence type="ECO:0000256" key="1">
    <source>
        <dbReference type="SAM" id="MobiDB-lite"/>
    </source>
</evidence>
<proteinExistence type="predicted"/>
<feature type="region of interest" description="Disordered" evidence="1">
    <location>
        <begin position="273"/>
        <end position="296"/>
    </location>
</feature>
<dbReference type="InterPro" id="IPR055294">
    <property type="entry name" value="FBL60-like"/>
</dbReference>
<reference evidence="3" key="1">
    <citation type="submission" date="2020-09" db="EMBL/GenBank/DDBJ databases">
        <title>Genome-Enabled Discovery of Anthraquinone Biosynthesis in Senna tora.</title>
        <authorList>
            <person name="Kang S.-H."/>
            <person name="Pandey R.P."/>
            <person name="Lee C.-M."/>
            <person name="Sim J.-S."/>
            <person name="Jeong J.-T."/>
            <person name="Choi B.-S."/>
            <person name="Jung M."/>
            <person name="Ginzburg D."/>
            <person name="Zhao K."/>
            <person name="Won S.Y."/>
            <person name="Oh T.-J."/>
            <person name="Yu Y."/>
            <person name="Kim N.-H."/>
            <person name="Lee O.R."/>
            <person name="Lee T.-H."/>
            <person name="Bashyal P."/>
            <person name="Kim T.-S."/>
            <person name="Lee W.-H."/>
            <person name="Kawkins C."/>
            <person name="Kim C.-K."/>
            <person name="Kim J.S."/>
            <person name="Ahn B.O."/>
            <person name="Rhee S.Y."/>
            <person name="Sohng J.K."/>
        </authorList>
    </citation>
    <scope>NUCLEOTIDE SEQUENCE</scope>
    <source>
        <tissue evidence="3">Leaf</tissue>
    </source>
</reference>
<dbReference type="AlphaFoldDB" id="A0A835CC54"/>
<dbReference type="OrthoDB" id="1435039at2759"/>
<dbReference type="SUPFAM" id="SSF81383">
    <property type="entry name" value="F-box domain"/>
    <property type="match status" value="1"/>
</dbReference>
<name>A0A835CC54_9FABA</name>
<feature type="domain" description="F-box/LRR-repeat protein 15/At3g58940/PEG3-like LRR" evidence="2">
    <location>
        <begin position="106"/>
        <end position="197"/>
    </location>
</feature>
<dbReference type="EMBL" id="JAAIUW010000003">
    <property type="protein sequence ID" value="KAF7837731.1"/>
    <property type="molecule type" value="Genomic_DNA"/>
</dbReference>
<dbReference type="Pfam" id="PF24758">
    <property type="entry name" value="LRR_At5g56370"/>
    <property type="match status" value="1"/>
</dbReference>